<dbReference type="EMBL" id="BMEC01000009">
    <property type="protein sequence ID" value="GGC41587.1"/>
    <property type="molecule type" value="Genomic_DNA"/>
</dbReference>
<dbReference type="SMART" id="SM00479">
    <property type="entry name" value="EXOIII"/>
    <property type="match status" value="1"/>
</dbReference>
<evidence type="ECO:0000313" key="2">
    <source>
        <dbReference type="EMBL" id="GGC41587.1"/>
    </source>
</evidence>
<proteinExistence type="predicted"/>
<dbReference type="RefSeq" id="WP_188464693.1">
    <property type="nucleotide sequence ID" value="NZ_BAABHU010000009.1"/>
</dbReference>
<evidence type="ECO:0000259" key="1">
    <source>
        <dbReference type="SMART" id="SM00479"/>
    </source>
</evidence>
<dbReference type="InterPro" id="IPR013520">
    <property type="entry name" value="Ribonucl_H"/>
</dbReference>
<dbReference type="Proteomes" id="UP000636010">
    <property type="component" value="Unassembled WGS sequence"/>
</dbReference>
<gene>
    <name evidence="2" type="primary">dnaQ</name>
    <name evidence="2" type="ORF">GCM10011506_28920</name>
</gene>
<sequence>MKFKFWRNSGETSYPEEIKSYLKANKPGENKRKQFVVFDTESSSLKISTAELLSIGAVKIKDNSISMKETFHYFLQSNDAGSNRNVQIHEILKNGKDEKKEVEFALLKFLEYVGNAVLIAHHAKHDVGLINRYLSEIFPGIRLLNHVIDTAELAIENDKKRKPDIAIKSENYSLDALAEKHNIELIERHTALGDAFTTALLFLKIKS</sequence>
<name>A0ABQ1ML01_9BACT</name>
<dbReference type="CDD" id="cd06127">
    <property type="entry name" value="DEDDh"/>
    <property type="match status" value="1"/>
</dbReference>
<dbReference type="PANTHER" id="PTHR30231">
    <property type="entry name" value="DNA POLYMERASE III SUBUNIT EPSILON"/>
    <property type="match status" value="1"/>
</dbReference>
<dbReference type="InterPro" id="IPR012337">
    <property type="entry name" value="RNaseH-like_sf"/>
</dbReference>
<evidence type="ECO:0000313" key="3">
    <source>
        <dbReference type="Proteomes" id="UP000636010"/>
    </source>
</evidence>
<dbReference type="Pfam" id="PF00929">
    <property type="entry name" value="RNase_T"/>
    <property type="match status" value="1"/>
</dbReference>
<dbReference type="Gene3D" id="3.30.420.10">
    <property type="entry name" value="Ribonuclease H-like superfamily/Ribonuclease H"/>
    <property type="match status" value="1"/>
</dbReference>
<comment type="caution">
    <text evidence="2">The sequence shown here is derived from an EMBL/GenBank/DDBJ whole genome shotgun (WGS) entry which is preliminary data.</text>
</comment>
<dbReference type="InterPro" id="IPR036397">
    <property type="entry name" value="RNaseH_sf"/>
</dbReference>
<protein>
    <submittedName>
        <fullName evidence="2">DNA polymerase III subunit epsilon</fullName>
    </submittedName>
</protein>
<dbReference type="SUPFAM" id="SSF53098">
    <property type="entry name" value="Ribonuclease H-like"/>
    <property type="match status" value="1"/>
</dbReference>
<accession>A0ABQ1ML01</accession>
<organism evidence="2 3">
    <name type="scientific">Marivirga lumbricoides</name>
    <dbReference type="NCBI Taxonomy" id="1046115"/>
    <lineage>
        <taxon>Bacteria</taxon>
        <taxon>Pseudomonadati</taxon>
        <taxon>Bacteroidota</taxon>
        <taxon>Cytophagia</taxon>
        <taxon>Cytophagales</taxon>
        <taxon>Marivirgaceae</taxon>
        <taxon>Marivirga</taxon>
    </lineage>
</organism>
<dbReference type="PANTHER" id="PTHR30231:SF41">
    <property type="entry name" value="DNA POLYMERASE III SUBUNIT EPSILON"/>
    <property type="match status" value="1"/>
</dbReference>
<feature type="domain" description="Exonuclease" evidence="1">
    <location>
        <begin position="34"/>
        <end position="207"/>
    </location>
</feature>
<reference evidence="3" key="1">
    <citation type="journal article" date="2019" name="Int. J. Syst. Evol. Microbiol.">
        <title>The Global Catalogue of Microorganisms (GCM) 10K type strain sequencing project: providing services to taxonomists for standard genome sequencing and annotation.</title>
        <authorList>
            <consortium name="The Broad Institute Genomics Platform"/>
            <consortium name="The Broad Institute Genome Sequencing Center for Infectious Disease"/>
            <person name="Wu L."/>
            <person name="Ma J."/>
        </authorList>
    </citation>
    <scope>NUCLEOTIDE SEQUENCE [LARGE SCALE GENOMIC DNA]</scope>
    <source>
        <strain evidence="3">CGMCC 1.10832</strain>
    </source>
</reference>
<keyword evidence="3" id="KW-1185">Reference proteome</keyword>